<evidence type="ECO:0000313" key="1">
    <source>
        <dbReference type="EMBL" id="GJT94348.1"/>
    </source>
</evidence>
<dbReference type="InterPro" id="IPR015422">
    <property type="entry name" value="PyrdxlP-dep_Trfase_small"/>
</dbReference>
<dbReference type="Proteomes" id="UP001151760">
    <property type="component" value="Unassembled WGS sequence"/>
</dbReference>
<reference evidence="1" key="2">
    <citation type="submission" date="2022-01" db="EMBL/GenBank/DDBJ databases">
        <authorList>
            <person name="Yamashiro T."/>
            <person name="Shiraishi A."/>
            <person name="Satake H."/>
            <person name="Nakayama K."/>
        </authorList>
    </citation>
    <scope>NUCLEOTIDE SEQUENCE</scope>
</reference>
<evidence type="ECO:0000313" key="2">
    <source>
        <dbReference type="Proteomes" id="UP001151760"/>
    </source>
</evidence>
<keyword evidence="2" id="KW-1185">Reference proteome</keyword>
<dbReference type="PANTHER" id="PTHR16038:SF4">
    <property type="entry name" value="WD REPEAT-CONTAINING PROTEIN 74"/>
    <property type="match status" value="1"/>
</dbReference>
<gene>
    <name evidence="1" type="ORF">Tco_1083193</name>
</gene>
<dbReference type="EMBL" id="BQNB010020287">
    <property type="protein sequence ID" value="GJT94348.1"/>
    <property type="molecule type" value="Genomic_DNA"/>
</dbReference>
<organism evidence="1 2">
    <name type="scientific">Tanacetum coccineum</name>
    <dbReference type="NCBI Taxonomy" id="301880"/>
    <lineage>
        <taxon>Eukaryota</taxon>
        <taxon>Viridiplantae</taxon>
        <taxon>Streptophyta</taxon>
        <taxon>Embryophyta</taxon>
        <taxon>Tracheophyta</taxon>
        <taxon>Spermatophyta</taxon>
        <taxon>Magnoliopsida</taxon>
        <taxon>eudicotyledons</taxon>
        <taxon>Gunneridae</taxon>
        <taxon>Pentapetalae</taxon>
        <taxon>asterids</taxon>
        <taxon>campanulids</taxon>
        <taxon>Asterales</taxon>
        <taxon>Asteraceae</taxon>
        <taxon>Asteroideae</taxon>
        <taxon>Anthemideae</taxon>
        <taxon>Anthemidinae</taxon>
        <taxon>Tanacetum</taxon>
    </lineage>
</organism>
<accession>A0ABQ5I2R6</accession>
<reference evidence="1" key="1">
    <citation type="journal article" date="2022" name="Int. J. Mol. Sci.">
        <title>Draft Genome of Tanacetum Coccineum: Genomic Comparison of Closely Related Tanacetum-Family Plants.</title>
        <authorList>
            <person name="Yamashiro T."/>
            <person name="Shiraishi A."/>
            <person name="Nakayama K."/>
            <person name="Satake H."/>
        </authorList>
    </citation>
    <scope>NUCLEOTIDE SEQUENCE</scope>
</reference>
<dbReference type="InterPro" id="IPR037379">
    <property type="entry name" value="WDR74/Nsa1"/>
</dbReference>
<dbReference type="Gene3D" id="3.90.1150.10">
    <property type="entry name" value="Aspartate Aminotransferase, domain 1"/>
    <property type="match status" value="1"/>
</dbReference>
<dbReference type="PANTHER" id="PTHR16038">
    <property type="entry name" value="NOP SEVEN ASSOCIATED PROTEIN 1"/>
    <property type="match status" value="1"/>
</dbReference>
<name>A0ABQ5I2R6_9ASTR</name>
<proteinExistence type="predicted"/>
<protein>
    <submittedName>
        <fullName evidence="1">WD repeat-containing protein 74-like protein</fullName>
    </submittedName>
</protein>
<comment type="caution">
    <text evidence="1">The sequence shown here is derived from an EMBL/GenBank/DDBJ whole genome shotgun (WGS) entry which is preliminary data.</text>
</comment>
<sequence>MRYGISKRIIKANNLQLLLTAGIGSDHADVQWVELTNYLYEKLHTIPGVRIYEPGISLCCGNLLDACILITCSNLIYQVHLYDMPAQRRPVMSFNFRETPIKPATKDLDVNTIYIGNGSGDLASVDIRTDQLIDRLRCKGVTKQIVGVIPKGLALRVVLMDLHSKDESGKGFKREVN</sequence>